<dbReference type="Gene3D" id="3.50.50.60">
    <property type="entry name" value="FAD/NAD(P)-binding domain"/>
    <property type="match status" value="1"/>
</dbReference>
<evidence type="ECO:0000313" key="2">
    <source>
        <dbReference type="Proteomes" id="UP000295157"/>
    </source>
</evidence>
<evidence type="ECO:0000313" key="1">
    <source>
        <dbReference type="EMBL" id="TDC01971.1"/>
    </source>
</evidence>
<accession>A0A4R4N011</accession>
<dbReference type="InterPro" id="IPR006311">
    <property type="entry name" value="TAT_signal"/>
</dbReference>
<dbReference type="InterPro" id="IPR036188">
    <property type="entry name" value="FAD/NAD-bd_sf"/>
</dbReference>
<dbReference type="Pfam" id="PF13450">
    <property type="entry name" value="NAD_binding_8"/>
    <property type="match status" value="1"/>
</dbReference>
<organism evidence="1 2">
    <name type="scientific">Nonomuraea longispora</name>
    <dbReference type="NCBI Taxonomy" id="1848320"/>
    <lineage>
        <taxon>Bacteria</taxon>
        <taxon>Bacillati</taxon>
        <taxon>Actinomycetota</taxon>
        <taxon>Actinomycetes</taxon>
        <taxon>Streptosporangiales</taxon>
        <taxon>Streptosporangiaceae</taxon>
        <taxon>Nonomuraea</taxon>
    </lineage>
</organism>
<dbReference type="OrthoDB" id="20837at2"/>
<comment type="caution">
    <text evidence="1">The sequence shown here is derived from an EMBL/GenBank/DDBJ whole genome shotgun (WGS) entry which is preliminary data.</text>
</comment>
<evidence type="ECO:0008006" key="3">
    <source>
        <dbReference type="Google" id="ProtNLM"/>
    </source>
</evidence>
<dbReference type="Proteomes" id="UP000295157">
    <property type="component" value="Unassembled WGS sequence"/>
</dbReference>
<dbReference type="SUPFAM" id="SSF51905">
    <property type="entry name" value="FAD/NAD(P)-binding domain"/>
    <property type="match status" value="1"/>
</dbReference>
<gene>
    <name evidence="1" type="ORF">E1267_30495</name>
</gene>
<keyword evidence="2" id="KW-1185">Reference proteome</keyword>
<dbReference type="EMBL" id="SMJZ01000145">
    <property type="protein sequence ID" value="TDC01971.1"/>
    <property type="molecule type" value="Genomic_DNA"/>
</dbReference>
<proteinExistence type="predicted"/>
<name>A0A4R4N011_9ACTN</name>
<dbReference type="PROSITE" id="PS51318">
    <property type="entry name" value="TAT"/>
    <property type="match status" value="1"/>
</dbReference>
<reference evidence="1 2" key="1">
    <citation type="submission" date="2019-02" db="EMBL/GenBank/DDBJ databases">
        <title>Draft genome sequences of novel Actinobacteria.</title>
        <authorList>
            <person name="Sahin N."/>
            <person name="Ay H."/>
            <person name="Saygin H."/>
        </authorList>
    </citation>
    <scope>NUCLEOTIDE SEQUENCE [LARGE SCALE GENOMIC DNA]</scope>
    <source>
        <strain evidence="1 2">KC201</strain>
    </source>
</reference>
<dbReference type="AlphaFoldDB" id="A0A4R4N011"/>
<sequence length="519" mass="56714">MNQIISRRDFFDGIAVSALGSPAAARVTPGAPGHTETLQNAAHRPGGFTVRGDTSEALSVPHALRDGRFWIHAGTPEPTGERYDLVVAGGGRSGMSAAAEWLRRDPGAAVLVLDNHDETGGQARRDALRRRTRQERPDGVMCDAETFGTDTLVRLSSPGWADAVPIAERARRDLRMLHEDPPDWFPRLSAEEKQERLAALTYSEFLLRVCGVHPDVERFCRTMPCREWAYDTRAFGAIDAWGSGYPGFGGLGLDRDKPSRLNSPSVRQEWQANAGAGRVTAPPDDRARLRLSSPVVFARDGARAATVGYFDGHQVMTVEAGSVILACWSAVIPYLVPELPDDQRRALRSAVRVPLLHATVRVRDARAWRRLGVLRVRWTGAYWGFCEFEPPATVHLLATPCRSELGPGAGAAAGRRELVRTPYGRLEHTIRDQLARLLGPAGFDPAAGIEAITVDRWGHANAPEYCRPWHPFYPDGPFPSDLARRRFGRIAIAGSDSSPVGRADAAATAALRAVEELAR</sequence>
<protein>
    <recommendedName>
        <fullName evidence="3">FAD-dependent oxidoreductase</fullName>
    </recommendedName>
</protein>